<name>A0A511VEU2_9BACL</name>
<dbReference type="OrthoDB" id="2464356at2"/>
<reference evidence="1 2" key="1">
    <citation type="submission" date="2019-07" db="EMBL/GenBank/DDBJ databases">
        <title>Whole genome shotgun sequence of Aneurinibacillus danicus NBRC 102444.</title>
        <authorList>
            <person name="Hosoyama A."/>
            <person name="Uohara A."/>
            <person name="Ohji S."/>
            <person name="Ichikawa N."/>
        </authorList>
    </citation>
    <scope>NUCLEOTIDE SEQUENCE [LARGE SCALE GENOMIC DNA]</scope>
    <source>
        <strain evidence="1 2">NBRC 102444</strain>
    </source>
</reference>
<comment type="caution">
    <text evidence="1">The sequence shown here is derived from an EMBL/GenBank/DDBJ whole genome shotgun (WGS) entry which is preliminary data.</text>
</comment>
<dbReference type="RefSeq" id="WP_146811318.1">
    <property type="nucleotide sequence ID" value="NZ_BJXX01000151.1"/>
</dbReference>
<keyword evidence="2" id="KW-1185">Reference proteome</keyword>
<dbReference type="AlphaFoldDB" id="A0A511VEU2"/>
<evidence type="ECO:0000313" key="2">
    <source>
        <dbReference type="Proteomes" id="UP000321157"/>
    </source>
</evidence>
<dbReference type="EMBL" id="BJXX01000151">
    <property type="protein sequence ID" value="GEN35802.1"/>
    <property type="molecule type" value="Genomic_DNA"/>
</dbReference>
<accession>A0A511VEU2</accession>
<gene>
    <name evidence="1" type="ORF">ADA01nite_32620</name>
</gene>
<evidence type="ECO:0000313" key="1">
    <source>
        <dbReference type="EMBL" id="GEN35802.1"/>
    </source>
</evidence>
<dbReference type="Proteomes" id="UP000321157">
    <property type="component" value="Unassembled WGS sequence"/>
</dbReference>
<sequence>MSVTSNEFKKKKRKVDCFRSCCFFSIVVIQTTQFSGDLRKSNLGVGDSRPARALWHAVRFYDVINQKYVVPPSQSAYMYDGSHVNTNQFDLIESQPGDNFSGIRGYHAIHIDKVQVIADFTLGNKQYLQDIANASTMDGDPNTNGRAGRYTVNVYQSWVDFGNIVYFSGGGEPSSSMTGNGTSSPLFKTTYKVTPWPQVQKFQVLGKPLNPQPIPVGDTDKLDLKGISYAITNGGSIIRLDVTAPDGSTYKKYEKNKPAAELFIGNITRPNAPQYQYPVQGTIDVKTIIKPSLPGVYKVRLYINDPFSREAVSQELQIDYKGVGGNNLKALQLVPSTKPPSGNIKYFNLQVINESDTPIVSTIGFASSPGNPMNIVNRPTSFTNYQWITGGNIPGNQNQYSFPPKTPVWVNDIPFQVPNDPMTGQPDTQW</sequence>
<organism evidence="1 2">
    <name type="scientific">Aneurinibacillus danicus</name>
    <dbReference type="NCBI Taxonomy" id="267746"/>
    <lineage>
        <taxon>Bacteria</taxon>
        <taxon>Bacillati</taxon>
        <taxon>Bacillota</taxon>
        <taxon>Bacilli</taxon>
        <taxon>Bacillales</taxon>
        <taxon>Paenibacillaceae</taxon>
        <taxon>Aneurinibacillus group</taxon>
        <taxon>Aneurinibacillus</taxon>
    </lineage>
</organism>
<protein>
    <submittedName>
        <fullName evidence="1">Uncharacterized protein</fullName>
    </submittedName>
</protein>
<proteinExistence type="predicted"/>